<proteinExistence type="predicted"/>
<dbReference type="EMBL" id="JBFAUK010000037">
    <property type="protein sequence ID" value="MEV5510661.1"/>
    <property type="molecule type" value="Genomic_DNA"/>
</dbReference>
<feature type="transmembrane region" description="Helical" evidence="1">
    <location>
        <begin position="120"/>
        <end position="138"/>
    </location>
</feature>
<sequence>MDGSALLLLLLNFGLIGALPRLFFRPDGRFNLKWWLTALPFFLCPALVAAATALHWQPLLPDAWRTGTVLAAVVLNAASIALISMTLGTHRIPLALWHQDDDAPRHLVTYGAYRRIRHPFYTAFLLAFCSGLLAWPHWPTLALALYGFLALRLTAVREERRLAASEFGAEYRDYLTHTGRFFPRPGRLPAAAPLETVAAGER</sequence>
<dbReference type="GO" id="GO:0004671">
    <property type="term" value="F:protein C-terminal S-isoprenylcysteine carboxyl O-methyltransferase activity"/>
    <property type="evidence" value="ECO:0007669"/>
    <property type="project" value="UniProtKB-EC"/>
</dbReference>
<evidence type="ECO:0000313" key="3">
    <source>
        <dbReference type="Proteomes" id="UP001552594"/>
    </source>
</evidence>
<dbReference type="RefSeq" id="WP_109278464.1">
    <property type="nucleotide sequence ID" value="NZ_JBFAUK010000037.1"/>
</dbReference>
<evidence type="ECO:0000313" key="2">
    <source>
        <dbReference type="EMBL" id="MEV5510661.1"/>
    </source>
</evidence>
<dbReference type="PANTHER" id="PTHR43847">
    <property type="entry name" value="BLL3993 PROTEIN"/>
    <property type="match status" value="1"/>
</dbReference>
<protein>
    <submittedName>
        <fullName evidence="2">Isoprenylcysteine carboxylmethyltransferase family protein</fullName>
        <ecNumber evidence="2">2.1.1.100</ecNumber>
        <ecNumber evidence="2">2.1.1.334</ecNumber>
    </submittedName>
</protein>
<dbReference type="PANTHER" id="PTHR43847:SF1">
    <property type="entry name" value="BLL3993 PROTEIN"/>
    <property type="match status" value="1"/>
</dbReference>
<feature type="transmembrane region" description="Helical" evidence="1">
    <location>
        <begin position="6"/>
        <end position="24"/>
    </location>
</feature>
<gene>
    <name evidence="2" type="ORF">AB0L16_30275</name>
</gene>
<dbReference type="Gene3D" id="1.20.120.1630">
    <property type="match status" value="1"/>
</dbReference>
<keyword evidence="1" id="KW-0472">Membrane</keyword>
<feature type="transmembrane region" description="Helical" evidence="1">
    <location>
        <begin position="68"/>
        <end position="88"/>
    </location>
</feature>
<dbReference type="Proteomes" id="UP001552594">
    <property type="component" value="Unassembled WGS sequence"/>
</dbReference>
<dbReference type="EC" id="2.1.1.334" evidence="2"/>
<keyword evidence="1" id="KW-1133">Transmembrane helix</keyword>
<dbReference type="EC" id="2.1.1.100" evidence="2"/>
<keyword evidence="2" id="KW-0489">Methyltransferase</keyword>
<accession>A0ABV3K675</accession>
<dbReference type="InterPro" id="IPR052527">
    <property type="entry name" value="Metal_cation-efflux_comp"/>
</dbReference>
<keyword evidence="1" id="KW-0812">Transmembrane</keyword>
<evidence type="ECO:0000256" key="1">
    <source>
        <dbReference type="SAM" id="Phobius"/>
    </source>
</evidence>
<keyword evidence="3" id="KW-1185">Reference proteome</keyword>
<dbReference type="GO" id="GO:0032259">
    <property type="term" value="P:methylation"/>
    <property type="evidence" value="ECO:0007669"/>
    <property type="project" value="UniProtKB-KW"/>
</dbReference>
<reference evidence="2 3" key="1">
    <citation type="submission" date="2024-06" db="EMBL/GenBank/DDBJ databases">
        <title>The Natural Products Discovery Center: Release of the First 8490 Sequenced Strains for Exploring Actinobacteria Biosynthetic Diversity.</title>
        <authorList>
            <person name="Kalkreuter E."/>
            <person name="Kautsar S.A."/>
            <person name="Yang D."/>
            <person name="Bader C.D."/>
            <person name="Teijaro C.N."/>
            <person name="Fluegel L."/>
            <person name="Davis C.M."/>
            <person name="Simpson J.R."/>
            <person name="Lauterbach L."/>
            <person name="Steele A.D."/>
            <person name="Gui C."/>
            <person name="Meng S."/>
            <person name="Li G."/>
            <person name="Viehrig K."/>
            <person name="Ye F."/>
            <person name="Su P."/>
            <person name="Kiefer A.F."/>
            <person name="Nichols A."/>
            <person name="Cepeda A.J."/>
            <person name="Yan W."/>
            <person name="Fan B."/>
            <person name="Jiang Y."/>
            <person name="Adhikari A."/>
            <person name="Zheng C.-J."/>
            <person name="Schuster L."/>
            <person name="Cowan T.M."/>
            <person name="Smanski M.J."/>
            <person name="Chevrette M.G."/>
            <person name="De Carvalho L.P.S."/>
            <person name="Shen B."/>
        </authorList>
    </citation>
    <scope>NUCLEOTIDE SEQUENCE [LARGE SCALE GENOMIC DNA]</scope>
    <source>
        <strain evidence="2 3">NPDC052347</strain>
    </source>
</reference>
<name>A0ABV3K675_STRON</name>
<feature type="transmembrane region" description="Helical" evidence="1">
    <location>
        <begin position="36"/>
        <end position="56"/>
    </location>
</feature>
<comment type="caution">
    <text evidence="2">The sequence shown here is derived from an EMBL/GenBank/DDBJ whole genome shotgun (WGS) entry which is preliminary data.</text>
</comment>
<keyword evidence="2" id="KW-0808">Transferase</keyword>
<organism evidence="2 3">
    <name type="scientific">Streptomyces orinoci</name>
    <name type="common">Streptoverticillium orinoci</name>
    <dbReference type="NCBI Taxonomy" id="67339"/>
    <lineage>
        <taxon>Bacteria</taxon>
        <taxon>Bacillati</taxon>
        <taxon>Actinomycetota</taxon>
        <taxon>Actinomycetes</taxon>
        <taxon>Kitasatosporales</taxon>
        <taxon>Streptomycetaceae</taxon>
        <taxon>Streptomyces</taxon>
    </lineage>
</organism>